<comment type="caution">
    <text evidence="1">The sequence shown here is derived from an EMBL/GenBank/DDBJ whole genome shotgun (WGS) entry which is preliminary data.</text>
</comment>
<sequence>MGLRRPAIDDRRFVAGYTESRRIVHNFGEIPWPVSSSAMVSRDTKPTSRTNFLFVIATQGISKVRGTHYGATLGYGVKPRWGIGDHRL</sequence>
<protein>
    <submittedName>
        <fullName evidence="1">Uncharacterized protein</fullName>
    </submittedName>
</protein>
<evidence type="ECO:0000313" key="2">
    <source>
        <dbReference type="Proteomes" id="UP000318437"/>
    </source>
</evidence>
<name>A0A5C6D4T3_9BACT</name>
<gene>
    <name evidence="1" type="ORF">Pla144_06590</name>
</gene>
<accession>A0A5C6D4T3</accession>
<dbReference type="Proteomes" id="UP000318437">
    <property type="component" value="Unassembled WGS sequence"/>
</dbReference>
<proteinExistence type="predicted"/>
<evidence type="ECO:0000313" key="1">
    <source>
        <dbReference type="EMBL" id="TWU29879.1"/>
    </source>
</evidence>
<keyword evidence="2" id="KW-1185">Reference proteome</keyword>
<reference evidence="1 2" key="1">
    <citation type="submission" date="2019-02" db="EMBL/GenBank/DDBJ databases">
        <title>Deep-cultivation of Planctomycetes and their phenomic and genomic characterization uncovers novel biology.</title>
        <authorList>
            <person name="Wiegand S."/>
            <person name="Jogler M."/>
            <person name="Boedeker C."/>
            <person name="Pinto D."/>
            <person name="Vollmers J."/>
            <person name="Rivas-Marin E."/>
            <person name="Kohn T."/>
            <person name="Peeters S.H."/>
            <person name="Heuer A."/>
            <person name="Rast P."/>
            <person name="Oberbeckmann S."/>
            <person name="Bunk B."/>
            <person name="Jeske O."/>
            <person name="Meyerdierks A."/>
            <person name="Storesund J.E."/>
            <person name="Kallscheuer N."/>
            <person name="Luecker S."/>
            <person name="Lage O.M."/>
            <person name="Pohl T."/>
            <person name="Merkel B.J."/>
            <person name="Hornburger P."/>
            <person name="Mueller R.-W."/>
            <person name="Bruemmer F."/>
            <person name="Labrenz M."/>
            <person name="Spormann A.M."/>
            <person name="Op Den Camp H."/>
            <person name="Overmann J."/>
            <person name="Amann R."/>
            <person name="Jetten M.S.M."/>
            <person name="Mascher T."/>
            <person name="Medema M.H."/>
            <person name="Devos D.P."/>
            <person name="Kaster A.-K."/>
            <person name="Ovreas L."/>
            <person name="Rohde M."/>
            <person name="Galperin M.Y."/>
            <person name="Jogler C."/>
        </authorList>
    </citation>
    <scope>NUCLEOTIDE SEQUENCE [LARGE SCALE GENOMIC DNA]</scope>
    <source>
        <strain evidence="1 2">Pla144</strain>
    </source>
</reference>
<dbReference type="EMBL" id="SJPS01000001">
    <property type="protein sequence ID" value="TWU29879.1"/>
    <property type="molecule type" value="Genomic_DNA"/>
</dbReference>
<organism evidence="1 2">
    <name type="scientific">Bythopirellula polymerisocia</name>
    <dbReference type="NCBI Taxonomy" id="2528003"/>
    <lineage>
        <taxon>Bacteria</taxon>
        <taxon>Pseudomonadati</taxon>
        <taxon>Planctomycetota</taxon>
        <taxon>Planctomycetia</taxon>
        <taxon>Pirellulales</taxon>
        <taxon>Lacipirellulaceae</taxon>
        <taxon>Bythopirellula</taxon>
    </lineage>
</organism>
<dbReference type="AlphaFoldDB" id="A0A5C6D4T3"/>